<dbReference type="Gene3D" id="1.20.58.1880">
    <property type="match status" value="1"/>
</dbReference>
<dbReference type="Pfam" id="PF15963">
    <property type="entry name" value="Myb_DNA-bind_7"/>
    <property type="match status" value="1"/>
</dbReference>
<dbReference type="InterPro" id="IPR001005">
    <property type="entry name" value="SANT/Myb"/>
</dbReference>
<name>B0EHY0_ENTDS</name>
<dbReference type="eggNOG" id="ENOG502RCZQ">
    <property type="taxonomic scope" value="Eukaryota"/>
</dbReference>
<dbReference type="InterPro" id="IPR009057">
    <property type="entry name" value="Homeodomain-like_sf"/>
</dbReference>
<dbReference type="Proteomes" id="UP000008076">
    <property type="component" value="Unassembled WGS sequence"/>
</dbReference>
<dbReference type="KEGG" id="edi:EDI_044800"/>
<protein>
    <recommendedName>
        <fullName evidence="1">Myb-like domain-containing protein</fullName>
    </recommendedName>
</protein>
<sequence>MSRPVQLKFEDEYCVGRCEDNEKKPKGVTEVIQQHRKTDKLERKKNHVWSTEETYQFYQALKIFGTDFEKIQKRLGDHITRRDVSVKFKRESRENSGMIMSAMGGKTNVRLSGILSRVKATNKSSSTNLQTSTCQVTPISSKNVSEQENTSSVYENDF</sequence>
<dbReference type="VEuPathDB" id="AmoebaDB:EDI_044800"/>
<gene>
    <name evidence="2" type="ORF">EDI_044800</name>
</gene>
<evidence type="ECO:0000313" key="2">
    <source>
        <dbReference type="EMBL" id="EDR25924.1"/>
    </source>
</evidence>
<feature type="domain" description="Myb-like" evidence="1">
    <location>
        <begin position="45"/>
        <end position="96"/>
    </location>
</feature>
<reference evidence="3" key="1">
    <citation type="submission" date="2007-12" db="EMBL/GenBank/DDBJ databases">
        <title>Annotation of Entamoeba dispar SAW760.</title>
        <authorList>
            <person name="Lorenzi H."/>
            <person name="Inman J."/>
            <person name="Schobel S."/>
            <person name="Amedeo P."/>
            <person name="Caler E."/>
        </authorList>
    </citation>
    <scope>NUCLEOTIDE SEQUENCE [LARGE SCALE GENOMIC DNA]</scope>
    <source>
        <strain evidence="3">ATCC PRA-260 / SAW760</strain>
    </source>
</reference>
<dbReference type="GeneID" id="5882887"/>
<organism evidence="3">
    <name type="scientific">Entamoeba dispar (strain ATCC PRA-260 / SAW760)</name>
    <dbReference type="NCBI Taxonomy" id="370354"/>
    <lineage>
        <taxon>Eukaryota</taxon>
        <taxon>Amoebozoa</taxon>
        <taxon>Evosea</taxon>
        <taxon>Archamoebae</taxon>
        <taxon>Mastigamoebida</taxon>
        <taxon>Entamoebidae</taxon>
        <taxon>Entamoeba</taxon>
    </lineage>
</organism>
<evidence type="ECO:0000313" key="3">
    <source>
        <dbReference type="Proteomes" id="UP000008076"/>
    </source>
</evidence>
<dbReference type="EMBL" id="DS549356">
    <property type="protein sequence ID" value="EDR25924.1"/>
    <property type="molecule type" value="Genomic_DNA"/>
</dbReference>
<proteinExistence type="predicted"/>
<accession>B0EHY0</accession>
<dbReference type="SUPFAM" id="SSF46689">
    <property type="entry name" value="Homeodomain-like"/>
    <property type="match status" value="1"/>
</dbReference>
<keyword evidence="3" id="KW-1185">Reference proteome</keyword>
<dbReference type="AlphaFoldDB" id="B0EHY0"/>
<dbReference type="SMART" id="SM00717">
    <property type="entry name" value="SANT"/>
    <property type="match status" value="1"/>
</dbReference>
<dbReference type="InterPro" id="IPR039467">
    <property type="entry name" value="TFIIIB_B''_Myb"/>
</dbReference>
<evidence type="ECO:0000259" key="1">
    <source>
        <dbReference type="SMART" id="SM00717"/>
    </source>
</evidence>
<dbReference type="OrthoDB" id="272624at2759"/>
<dbReference type="RefSeq" id="XP_001737833.1">
    <property type="nucleotide sequence ID" value="XM_001737781.1"/>
</dbReference>
<dbReference type="CDD" id="cd00167">
    <property type="entry name" value="SANT"/>
    <property type="match status" value="1"/>
</dbReference>